<comment type="similarity">
    <text evidence="1 5">Belongs to the prokaryotic/mitochondrial release factor family.</text>
</comment>
<dbReference type="AlphaFoldDB" id="A0A224ALB2"/>
<dbReference type="Gene3D" id="3.30.160.20">
    <property type="match status" value="1"/>
</dbReference>
<sequence>MIKKEEIQSISERIHRIYSILKIDQIKKHIDKEQEKISNPNFWKDYKKFKTFIKYMHDMKTCIKNFTKLKNAFEELEIIFSLSKEQNLEKEFENQLYKTKKLLLNIEFENIFSEKEDSFNAILQISSGAGGTESCDWTFMLTRMYSMWAEKKNFFVKKIHSLHGDVVGIKSVTLEINGLYAFGYLKGENGVHRLIRISPFDSNSKRHTSFSSVYVYPMINKNINIDIKTSDIQWETFRSSGAGGQNVNKVETGVRLRHNPTGIIIVNTESRSQIQNRQKALQILKSRLYEIEIIKNNNKKEKIESKKKKIEWGSQIRNYIMHPYKLVKDLRTGYETTKIQSVMDGEIDVFLKKFLYKTENKN</sequence>
<evidence type="ECO:0000256" key="3">
    <source>
        <dbReference type="ARBA" id="ARBA00022490"/>
    </source>
</evidence>
<comment type="PTM">
    <text evidence="5">Methylated by PrmC. Methylation increases the termination efficiency of RF2.</text>
</comment>
<dbReference type="RefSeq" id="WP_119305760.1">
    <property type="nucleotide sequence ID" value="NZ_AP014608.1"/>
</dbReference>
<dbReference type="PANTHER" id="PTHR43116:SF3">
    <property type="entry name" value="CLASS I PEPTIDE CHAIN RELEASE FACTOR"/>
    <property type="match status" value="1"/>
</dbReference>
<feature type="modified residue" description="N5-methylglutamine" evidence="5">
    <location>
        <position position="245"/>
    </location>
</feature>
<dbReference type="SUPFAM" id="SSF75620">
    <property type="entry name" value="Release factor"/>
    <property type="match status" value="1"/>
</dbReference>
<evidence type="ECO:0000259" key="7">
    <source>
        <dbReference type="PROSITE" id="PS00745"/>
    </source>
</evidence>
<evidence type="ECO:0000256" key="1">
    <source>
        <dbReference type="ARBA" id="ARBA00010835"/>
    </source>
</evidence>
<dbReference type="InterPro" id="IPR005139">
    <property type="entry name" value="PCRF"/>
</dbReference>
<dbReference type="InterPro" id="IPR045853">
    <property type="entry name" value="Pep_chain_release_fac_I_sf"/>
</dbReference>
<dbReference type="HAMAP" id="MF_00094">
    <property type="entry name" value="Rel_fac_2"/>
    <property type="match status" value="1"/>
</dbReference>
<dbReference type="EMBL" id="AP014608">
    <property type="protein sequence ID" value="BBA17480.1"/>
    <property type="molecule type" value="Genomic_DNA"/>
</dbReference>
<keyword evidence="2 5" id="KW-0488">Methylation</keyword>
<dbReference type="Gene3D" id="3.30.70.1660">
    <property type="match status" value="1"/>
</dbReference>
<dbReference type="PANTHER" id="PTHR43116">
    <property type="entry name" value="PEPTIDE CHAIN RELEASE FACTOR 2"/>
    <property type="match status" value="1"/>
</dbReference>
<keyword evidence="4 5" id="KW-0648">Protein biosynthesis</keyword>
<evidence type="ECO:0000256" key="2">
    <source>
        <dbReference type="ARBA" id="ARBA00022481"/>
    </source>
</evidence>
<dbReference type="InterPro" id="IPR000352">
    <property type="entry name" value="Pep_chain_release_fac_I"/>
</dbReference>
<evidence type="ECO:0000313" key="8">
    <source>
        <dbReference type="EMBL" id="BBA17480.1"/>
    </source>
</evidence>
<dbReference type="Pfam" id="PF00472">
    <property type="entry name" value="RF-1"/>
    <property type="match status" value="1"/>
</dbReference>
<accession>A0A224ALB2</accession>
<dbReference type="PROSITE" id="PS00745">
    <property type="entry name" value="RF_PROK_I"/>
    <property type="match status" value="1"/>
</dbReference>
<proteinExistence type="inferred from homology"/>
<organism evidence="8 9">
    <name type="scientific">Blattabacterium cuenoti STAT</name>
    <dbReference type="NCBI Taxonomy" id="1457030"/>
    <lineage>
        <taxon>Bacteria</taxon>
        <taxon>Pseudomonadati</taxon>
        <taxon>Bacteroidota</taxon>
        <taxon>Flavobacteriia</taxon>
        <taxon>Flavobacteriales</taxon>
        <taxon>Blattabacteriaceae</taxon>
        <taxon>Blattabacterium</taxon>
    </lineage>
</organism>
<dbReference type="FunFam" id="3.30.160.20:FF:000040">
    <property type="entry name" value="Peptide chain release factor 2"/>
    <property type="match status" value="1"/>
</dbReference>
<dbReference type="Proteomes" id="UP000263619">
    <property type="component" value="Chromosome"/>
</dbReference>
<dbReference type="InterPro" id="IPR004374">
    <property type="entry name" value="PrfB"/>
</dbReference>
<reference evidence="8 9" key="1">
    <citation type="submission" date="2014-06" db="EMBL/GenBank/DDBJ databases">
        <title>Genome sequence of the intracellular symbiont Blattabacterium cuenoti, strain STAT from the wood feeding cockroach Salganea taiwanensis taiwanensis.</title>
        <authorList>
            <person name="Kinjo Y."/>
            <person name="Ohkuma M."/>
            <person name="Tokuda G."/>
        </authorList>
    </citation>
    <scope>NUCLEOTIDE SEQUENCE [LARGE SCALE GENOMIC DNA]</scope>
    <source>
        <strain evidence="8 9">STAT</strain>
    </source>
</reference>
<keyword evidence="3 5" id="KW-0963">Cytoplasm</keyword>
<comment type="function">
    <text evidence="5">Peptide chain release factor 2 directs the termination of translation in response to the peptide chain termination codons UGA and UAA.</text>
</comment>
<dbReference type="GO" id="GO:0005737">
    <property type="term" value="C:cytoplasm"/>
    <property type="evidence" value="ECO:0007669"/>
    <property type="project" value="UniProtKB-SubCell"/>
</dbReference>
<evidence type="ECO:0000256" key="4">
    <source>
        <dbReference type="ARBA" id="ARBA00022917"/>
    </source>
</evidence>
<gene>
    <name evidence="5 8" type="primary">prfB</name>
    <name evidence="8" type="ORF">STAT_576</name>
</gene>
<name>A0A224ALB2_9FLAO</name>
<keyword evidence="9" id="KW-1185">Reference proteome</keyword>
<dbReference type="Gene3D" id="1.20.58.410">
    <property type="entry name" value="Release factor"/>
    <property type="match status" value="1"/>
</dbReference>
<evidence type="ECO:0000313" key="9">
    <source>
        <dbReference type="Proteomes" id="UP000263619"/>
    </source>
</evidence>
<dbReference type="SMART" id="SM00937">
    <property type="entry name" value="PCRF"/>
    <property type="match status" value="1"/>
</dbReference>
<comment type="subcellular location">
    <subcellularLocation>
        <location evidence="5">Cytoplasm</location>
    </subcellularLocation>
</comment>
<evidence type="ECO:0000256" key="5">
    <source>
        <dbReference type="HAMAP-Rule" id="MF_00094"/>
    </source>
</evidence>
<dbReference type="Pfam" id="PF03462">
    <property type="entry name" value="PCRF"/>
    <property type="match status" value="1"/>
</dbReference>
<feature type="domain" description="Prokaryotic-type class I peptide chain release factors" evidence="7">
    <location>
        <begin position="238"/>
        <end position="254"/>
    </location>
</feature>
<dbReference type="NCBIfam" id="TIGR00020">
    <property type="entry name" value="prfB"/>
    <property type="match status" value="1"/>
</dbReference>
<evidence type="ECO:0000256" key="6">
    <source>
        <dbReference type="NCBIfam" id="TIGR00020"/>
    </source>
</evidence>
<dbReference type="GO" id="GO:0016149">
    <property type="term" value="F:translation release factor activity, codon specific"/>
    <property type="evidence" value="ECO:0007669"/>
    <property type="project" value="UniProtKB-UniRule"/>
</dbReference>
<dbReference type="OrthoDB" id="9806673at2"/>
<protein>
    <recommendedName>
        <fullName evidence="5 6">Peptide chain release factor 2</fullName>
        <shortName evidence="5">RF-2</shortName>
    </recommendedName>
</protein>